<gene>
    <name evidence="1" type="ORF">EEDITHA_LOCUS12310</name>
</gene>
<dbReference type="AlphaFoldDB" id="A0AAU9UB79"/>
<sequence>MKTTREEEWFDEEYRKALYEKNRAYLAYLEEDNDTNRHLYTTERSKCRKMARKKIREIENAKISKIKDLREETT</sequence>
<comment type="caution">
    <text evidence="1">The sequence shown here is derived from an EMBL/GenBank/DDBJ whole genome shotgun (WGS) entry which is preliminary data.</text>
</comment>
<protein>
    <submittedName>
        <fullName evidence="1">Uncharacterized protein</fullName>
    </submittedName>
</protein>
<organism evidence="1 2">
    <name type="scientific">Euphydryas editha</name>
    <name type="common">Edith's checkerspot</name>
    <dbReference type="NCBI Taxonomy" id="104508"/>
    <lineage>
        <taxon>Eukaryota</taxon>
        <taxon>Metazoa</taxon>
        <taxon>Ecdysozoa</taxon>
        <taxon>Arthropoda</taxon>
        <taxon>Hexapoda</taxon>
        <taxon>Insecta</taxon>
        <taxon>Pterygota</taxon>
        <taxon>Neoptera</taxon>
        <taxon>Endopterygota</taxon>
        <taxon>Lepidoptera</taxon>
        <taxon>Glossata</taxon>
        <taxon>Ditrysia</taxon>
        <taxon>Papilionoidea</taxon>
        <taxon>Nymphalidae</taxon>
        <taxon>Nymphalinae</taxon>
        <taxon>Euphydryas</taxon>
    </lineage>
</organism>
<name>A0AAU9UB79_EUPED</name>
<keyword evidence="2" id="KW-1185">Reference proteome</keyword>
<accession>A0AAU9UB79</accession>
<dbReference type="EMBL" id="CAKOGL010000017">
    <property type="protein sequence ID" value="CAH2097039.1"/>
    <property type="molecule type" value="Genomic_DNA"/>
</dbReference>
<reference evidence="1" key="1">
    <citation type="submission" date="2022-03" db="EMBL/GenBank/DDBJ databases">
        <authorList>
            <person name="Tunstrom K."/>
        </authorList>
    </citation>
    <scope>NUCLEOTIDE SEQUENCE</scope>
</reference>
<proteinExistence type="predicted"/>
<evidence type="ECO:0000313" key="1">
    <source>
        <dbReference type="EMBL" id="CAH2097039.1"/>
    </source>
</evidence>
<evidence type="ECO:0000313" key="2">
    <source>
        <dbReference type="Proteomes" id="UP001153954"/>
    </source>
</evidence>
<dbReference type="Proteomes" id="UP001153954">
    <property type="component" value="Unassembled WGS sequence"/>
</dbReference>